<keyword evidence="3" id="KW-1185">Reference proteome</keyword>
<feature type="non-terminal residue" evidence="2">
    <location>
        <position position="103"/>
    </location>
</feature>
<sequence>CLYLFYPILHSIQIVQYSQTMKLLFVANLVLQKQFYFSIGFLWSFLIMPDGTSVRNEFHHLHIVSKLILIDGLMDISGVIVYPLPLAICTGLLLIIREPMVTD</sequence>
<evidence type="ECO:0000256" key="1">
    <source>
        <dbReference type="SAM" id="Phobius"/>
    </source>
</evidence>
<comment type="caution">
    <text evidence="2">The sequence shown here is derived from an EMBL/GenBank/DDBJ whole genome shotgun (WGS) entry which is preliminary data.</text>
</comment>
<reference evidence="2" key="1">
    <citation type="journal article" date="2023" name="IScience">
        <title>Live-bearing cockroach genome reveals convergent evolutionary mechanisms linked to viviparity in insects and beyond.</title>
        <authorList>
            <person name="Fouks B."/>
            <person name="Harrison M.C."/>
            <person name="Mikhailova A.A."/>
            <person name="Marchal E."/>
            <person name="English S."/>
            <person name="Carruthers M."/>
            <person name="Jennings E.C."/>
            <person name="Chiamaka E.L."/>
            <person name="Frigard R.A."/>
            <person name="Pippel M."/>
            <person name="Attardo G.M."/>
            <person name="Benoit J.B."/>
            <person name="Bornberg-Bauer E."/>
            <person name="Tobe S.S."/>
        </authorList>
    </citation>
    <scope>NUCLEOTIDE SEQUENCE</scope>
    <source>
        <strain evidence="2">Stay&amp;Tobe</strain>
    </source>
</reference>
<accession>A0AAD7Z8N3</accession>
<keyword evidence="1" id="KW-0812">Transmembrane</keyword>
<gene>
    <name evidence="2" type="ORF">L9F63_007103</name>
</gene>
<organism evidence="2 3">
    <name type="scientific">Diploptera punctata</name>
    <name type="common">Pacific beetle cockroach</name>
    <dbReference type="NCBI Taxonomy" id="6984"/>
    <lineage>
        <taxon>Eukaryota</taxon>
        <taxon>Metazoa</taxon>
        <taxon>Ecdysozoa</taxon>
        <taxon>Arthropoda</taxon>
        <taxon>Hexapoda</taxon>
        <taxon>Insecta</taxon>
        <taxon>Pterygota</taxon>
        <taxon>Neoptera</taxon>
        <taxon>Polyneoptera</taxon>
        <taxon>Dictyoptera</taxon>
        <taxon>Blattodea</taxon>
        <taxon>Blaberoidea</taxon>
        <taxon>Blaberidae</taxon>
        <taxon>Diplopterinae</taxon>
        <taxon>Diploptera</taxon>
    </lineage>
</organism>
<dbReference type="Proteomes" id="UP001233999">
    <property type="component" value="Unassembled WGS sequence"/>
</dbReference>
<proteinExistence type="predicted"/>
<feature type="transmembrane region" description="Helical" evidence="1">
    <location>
        <begin position="67"/>
        <end position="96"/>
    </location>
</feature>
<dbReference type="EMBL" id="JASPKZ010009810">
    <property type="protein sequence ID" value="KAJ9576003.1"/>
    <property type="molecule type" value="Genomic_DNA"/>
</dbReference>
<evidence type="ECO:0000313" key="3">
    <source>
        <dbReference type="Proteomes" id="UP001233999"/>
    </source>
</evidence>
<feature type="transmembrane region" description="Helical" evidence="1">
    <location>
        <begin position="23"/>
        <end position="47"/>
    </location>
</feature>
<protein>
    <submittedName>
        <fullName evidence="2">Uncharacterized protein</fullName>
    </submittedName>
</protein>
<dbReference type="AlphaFoldDB" id="A0AAD7Z8N3"/>
<reference evidence="2" key="2">
    <citation type="submission" date="2023-05" db="EMBL/GenBank/DDBJ databases">
        <authorList>
            <person name="Fouks B."/>
        </authorList>
    </citation>
    <scope>NUCLEOTIDE SEQUENCE</scope>
    <source>
        <strain evidence="2">Stay&amp;Tobe</strain>
        <tissue evidence="2">Testes</tissue>
    </source>
</reference>
<feature type="non-terminal residue" evidence="2">
    <location>
        <position position="1"/>
    </location>
</feature>
<keyword evidence="1" id="KW-0472">Membrane</keyword>
<evidence type="ECO:0000313" key="2">
    <source>
        <dbReference type="EMBL" id="KAJ9576003.1"/>
    </source>
</evidence>
<keyword evidence="1" id="KW-1133">Transmembrane helix</keyword>
<name>A0AAD7Z8N3_DIPPU</name>